<comment type="caution">
    <text evidence="1">The sequence shown here is derived from an EMBL/GenBank/DDBJ whole genome shotgun (WGS) entry which is preliminary data.</text>
</comment>
<gene>
    <name evidence="1" type="ORF">LCGC14_1343770</name>
</gene>
<organism evidence="1">
    <name type="scientific">marine sediment metagenome</name>
    <dbReference type="NCBI Taxonomy" id="412755"/>
    <lineage>
        <taxon>unclassified sequences</taxon>
        <taxon>metagenomes</taxon>
        <taxon>ecological metagenomes</taxon>
    </lineage>
</organism>
<proteinExistence type="predicted"/>
<accession>A0A0F9NFB3</accession>
<name>A0A0F9NFB3_9ZZZZ</name>
<dbReference type="AlphaFoldDB" id="A0A0F9NFB3"/>
<sequence>MSHARAMLKPCLTPFSFSFNGGFSFSSTLRRAVLPTDMTSSSVLNSQFFVSIFNLTQKLALVTPFGRISSW</sequence>
<dbReference type="EMBL" id="LAZR01008240">
    <property type="protein sequence ID" value="KKM80052.1"/>
    <property type="molecule type" value="Genomic_DNA"/>
</dbReference>
<evidence type="ECO:0000313" key="1">
    <source>
        <dbReference type="EMBL" id="KKM80052.1"/>
    </source>
</evidence>
<protein>
    <submittedName>
        <fullName evidence="1">Uncharacterized protein</fullName>
    </submittedName>
</protein>
<reference evidence="1" key="1">
    <citation type="journal article" date="2015" name="Nature">
        <title>Complex archaea that bridge the gap between prokaryotes and eukaryotes.</title>
        <authorList>
            <person name="Spang A."/>
            <person name="Saw J.H."/>
            <person name="Jorgensen S.L."/>
            <person name="Zaremba-Niedzwiedzka K."/>
            <person name="Martijn J."/>
            <person name="Lind A.E."/>
            <person name="van Eijk R."/>
            <person name="Schleper C."/>
            <person name="Guy L."/>
            <person name="Ettema T.J."/>
        </authorList>
    </citation>
    <scope>NUCLEOTIDE SEQUENCE</scope>
</reference>